<evidence type="ECO:0000256" key="3">
    <source>
        <dbReference type="ARBA" id="ARBA00023002"/>
    </source>
</evidence>
<keyword evidence="2 4" id="KW-0274">FAD</keyword>
<feature type="binding site" evidence="4">
    <location>
        <position position="193"/>
    </location>
    <ligand>
        <name>FAD</name>
        <dbReference type="ChEBI" id="CHEBI:57692"/>
    </ligand>
</feature>
<dbReference type="HOGENOM" id="CLU_023920_2_1_7"/>
<name>W4LCA6_ENTF1</name>
<dbReference type="Gene3D" id="2.40.110.10">
    <property type="entry name" value="Butyryl-CoA Dehydrogenase, subunit A, domain 2"/>
    <property type="match status" value="1"/>
</dbReference>
<dbReference type="InterPro" id="IPR036250">
    <property type="entry name" value="AcylCo_DH-like_C"/>
</dbReference>
<dbReference type="SUPFAM" id="SSF47203">
    <property type="entry name" value="Acyl-CoA dehydrogenase C-terminal domain-like"/>
    <property type="match status" value="1"/>
</dbReference>
<dbReference type="InterPro" id="IPR024719">
    <property type="entry name" value="HpaB/PvcC/4-BUDH_C"/>
</dbReference>
<evidence type="ECO:0000259" key="6">
    <source>
        <dbReference type="Pfam" id="PF11794"/>
    </source>
</evidence>
<dbReference type="AlphaFoldDB" id="W4LCA6"/>
<dbReference type="PANTHER" id="PTHR36117:SF3">
    <property type="entry name" value="4-HYDROXYPHENYLACETATE 3-MONOOXYGENASE-RELATED"/>
    <property type="match status" value="1"/>
</dbReference>
<reference evidence="7 8" key="1">
    <citation type="journal article" date="2014" name="Nature">
        <title>An environmental bacterial taxon with a large and distinct metabolic repertoire.</title>
        <authorList>
            <person name="Wilson M.C."/>
            <person name="Mori T."/>
            <person name="Ruckert C."/>
            <person name="Uria A.R."/>
            <person name="Helf M.J."/>
            <person name="Takada K."/>
            <person name="Gernert C."/>
            <person name="Steffens U.A."/>
            <person name="Heycke N."/>
            <person name="Schmitt S."/>
            <person name="Rinke C."/>
            <person name="Helfrich E.J."/>
            <person name="Brachmann A.O."/>
            <person name="Gurgui C."/>
            <person name="Wakimoto T."/>
            <person name="Kracht M."/>
            <person name="Crusemann M."/>
            <person name="Hentschel U."/>
            <person name="Abe I."/>
            <person name="Matsunaga S."/>
            <person name="Kalinowski J."/>
            <person name="Takeyama H."/>
            <person name="Piel J."/>
        </authorList>
    </citation>
    <scope>NUCLEOTIDE SEQUENCE [LARGE SCALE GENOMIC DNA]</scope>
    <source>
        <strain evidence="8">TSY1</strain>
    </source>
</reference>
<feature type="domain" description="HpaB/PvcC/4-BUDH C-terminal" evidence="5">
    <location>
        <begin position="283"/>
        <end position="481"/>
    </location>
</feature>
<dbReference type="NCBIfam" id="TIGR02309">
    <property type="entry name" value="HpaB-1"/>
    <property type="match status" value="1"/>
</dbReference>
<feature type="binding site" evidence="4">
    <location>
        <begin position="149"/>
        <end position="151"/>
    </location>
    <ligand>
        <name>FAD</name>
        <dbReference type="ChEBI" id="CHEBI:57692"/>
    </ligand>
</feature>
<dbReference type="InterPro" id="IPR046373">
    <property type="entry name" value="Acyl-CoA_Oxase/DH_mid-dom_sf"/>
</dbReference>
<protein>
    <submittedName>
        <fullName evidence="7">MFS transporter</fullName>
    </submittedName>
</protein>
<dbReference type="Pfam" id="PF11794">
    <property type="entry name" value="HpaB_N"/>
    <property type="match status" value="1"/>
</dbReference>
<dbReference type="InterPro" id="IPR004925">
    <property type="entry name" value="HpaB/PvcC/4-BUDH"/>
</dbReference>
<dbReference type="GO" id="GO:0016712">
    <property type="term" value="F:oxidoreductase activity, acting on paired donors, with incorporation or reduction of molecular oxygen, reduced flavin or flavoprotein as one donor, and incorporation of one atom of oxygen"/>
    <property type="evidence" value="ECO:0007669"/>
    <property type="project" value="InterPro"/>
</dbReference>
<comment type="caution">
    <text evidence="7">The sequence shown here is derived from an EMBL/GenBank/DDBJ whole genome shotgun (WGS) entry which is preliminary data.</text>
</comment>
<dbReference type="EMBL" id="AZHW01000903">
    <property type="protein sequence ID" value="ETW95559.1"/>
    <property type="molecule type" value="Genomic_DNA"/>
</dbReference>
<gene>
    <name evidence="7" type="ORF">ETSY1_30145</name>
</gene>
<dbReference type="PANTHER" id="PTHR36117">
    <property type="entry name" value="4-HYDROXYPHENYLACETATE 3-MONOOXYGENASE-RELATED"/>
    <property type="match status" value="1"/>
</dbReference>
<sequence>MPARTGDAYITGLREQAAEVYIHGERVADVTTHPALRNGVQTLASLYDMQHDPKLQDDMTYISPTTGDRVGLSFIMPKSLDDLERRRTMMRHWARTGCGMLGRAPDFMNVTIMAMAGAANYFAQNRPEFEDNIRHYYEYIRENDLVLTHTLVNLQRSRAPLAGALEDRTDVALAVVKETDAGIVVRGPRILATLGPLADEIAVYPAGNHQLSPEAQKRYSFAFAIPCNTPGLKFLCRESFDLGRSHFDHPLGSRFEEMDALVFFDDVLVPWERVFLLGDVEMCNQMPIATNRNNHSGHQVVTKNVVKCEFMLGLATLMTRTLGSTTLTQVKQMMSELIENLEITKACLRTAEVEAEVDQWGVMCPSRVPLQVARNLFIRMYPRMAEILHLLGSSSLMALPTKADMQGPLADELHAYLDTDTATAEERVRLFRLAWDTCCSAFASRQVLYERYFGGNTIQTSVILDNLYDKEPMAEWVRDFLEQG</sequence>
<keyword evidence="3" id="KW-0560">Oxidoreductase</keyword>
<keyword evidence="8" id="KW-1185">Reference proteome</keyword>
<evidence type="ECO:0000256" key="1">
    <source>
        <dbReference type="ARBA" id="ARBA00022630"/>
    </source>
</evidence>
<evidence type="ECO:0000313" key="8">
    <source>
        <dbReference type="Proteomes" id="UP000019141"/>
    </source>
</evidence>
<keyword evidence="1" id="KW-0285">Flavoprotein</keyword>
<dbReference type="GO" id="GO:0010124">
    <property type="term" value="P:phenylacetate catabolic process"/>
    <property type="evidence" value="ECO:0007669"/>
    <property type="project" value="InterPro"/>
</dbReference>
<evidence type="ECO:0000256" key="4">
    <source>
        <dbReference type="PIRSR" id="PIRSR000331-2"/>
    </source>
</evidence>
<evidence type="ECO:0000256" key="2">
    <source>
        <dbReference type="ARBA" id="ARBA00022827"/>
    </source>
</evidence>
<feature type="binding site" evidence="4">
    <location>
        <begin position="155"/>
        <end position="158"/>
    </location>
    <ligand>
        <name>FAD</name>
        <dbReference type="ChEBI" id="CHEBI:57692"/>
    </ligand>
</feature>
<dbReference type="Gene3D" id="1.20.140.10">
    <property type="entry name" value="Butyryl-CoA Dehydrogenase, subunit A, domain 3"/>
    <property type="match status" value="1"/>
</dbReference>
<dbReference type="InterPro" id="IPR012687">
    <property type="entry name" value="HpaB_Deino-type"/>
</dbReference>
<dbReference type="Gene3D" id="1.10.3140.10">
    <property type="entry name" value="4-hydroxybutyryl-coa dehydratase, domain 1"/>
    <property type="match status" value="1"/>
</dbReference>
<evidence type="ECO:0000259" key="5">
    <source>
        <dbReference type="Pfam" id="PF03241"/>
    </source>
</evidence>
<dbReference type="PATRIC" id="fig|1429438.4.peg.5741"/>
<dbReference type="Pfam" id="PF03241">
    <property type="entry name" value="HpaB"/>
    <property type="match status" value="1"/>
</dbReference>
<dbReference type="PIRSF" id="PIRSF000331">
    <property type="entry name" value="HpaA_HpaB"/>
    <property type="match status" value="1"/>
</dbReference>
<evidence type="ECO:0000313" key="7">
    <source>
        <dbReference type="EMBL" id="ETW95559.1"/>
    </source>
</evidence>
<dbReference type="GO" id="GO:0050660">
    <property type="term" value="F:flavin adenine dinucleotide binding"/>
    <property type="evidence" value="ECO:0007669"/>
    <property type="project" value="InterPro"/>
</dbReference>
<dbReference type="InterPro" id="IPR009100">
    <property type="entry name" value="AcylCoA_DH/oxidase_NM_dom_sf"/>
</dbReference>
<proteinExistence type="predicted"/>
<organism evidence="7 8">
    <name type="scientific">Entotheonella factor</name>
    <dbReference type="NCBI Taxonomy" id="1429438"/>
    <lineage>
        <taxon>Bacteria</taxon>
        <taxon>Pseudomonadati</taxon>
        <taxon>Nitrospinota/Tectimicrobiota group</taxon>
        <taxon>Candidatus Tectimicrobiota</taxon>
        <taxon>Candidatus Entotheonellia</taxon>
        <taxon>Candidatus Entotheonellales</taxon>
        <taxon>Candidatus Entotheonellaceae</taxon>
        <taxon>Candidatus Entotheonella</taxon>
    </lineage>
</organism>
<dbReference type="SUPFAM" id="SSF56645">
    <property type="entry name" value="Acyl-CoA dehydrogenase NM domain-like"/>
    <property type="match status" value="1"/>
</dbReference>
<dbReference type="Proteomes" id="UP000019141">
    <property type="component" value="Unassembled WGS sequence"/>
</dbReference>
<dbReference type="GO" id="GO:0016627">
    <property type="term" value="F:oxidoreductase activity, acting on the CH-CH group of donors"/>
    <property type="evidence" value="ECO:0007669"/>
    <property type="project" value="InterPro"/>
</dbReference>
<accession>W4LCA6</accession>
<dbReference type="InterPro" id="IPR024674">
    <property type="entry name" value="HpaB/PvcC/4-BUDH_N"/>
</dbReference>
<feature type="domain" description="HpaB/PvcC/4-BUDH N-terminal" evidence="6">
    <location>
        <begin position="5"/>
        <end position="276"/>
    </location>
</feature>